<keyword evidence="5 9" id="KW-1278">Translocase</keyword>
<dbReference type="GO" id="GO:0000287">
    <property type="term" value="F:magnesium ion binding"/>
    <property type="evidence" value="ECO:0007669"/>
    <property type="project" value="UniProtKB-UniRule"/>
</dbReference>
<sequence>MCLVDFDVLFFQIVSIITAAIAFGAAFFLYRWVKGQPSSNQKIAAIGQLIRKGAFTFLRKEYKTLSRFCAVAAIIIFLFLPSPIWEGNVLSNLLMAVSYVFGTVFSGIAGYVGISIATIANIKSAEASTKGIKPSFMSGFRGGAVMGMAVVGASLLGVTLVLLLTDNTTALLGFSFGASSLALFAKAGGGIFTKTADISADLVGKVELGIPEDDPRNPAVIADNVGDNVGDVAGMGADLFDSNVASMAAALVMASALDKASGGHLNASMVFCYASIGLFASIIGVLTAKMDKKGNPTRALNSNTYVTTVIFGVLTALATYIFNFKWEIWFASTIGLIVGVVIGIASDYFTDDRRKPVHQVAKASESGPAFTILSGISYGLMSTLPSMVGIGISAVAAYKICEPLGDGYAMFGISMAAVGMLSIVGMIISNDAYGPIVDNARGLVEMGDLGEEALEITDSLDSAGNTVKAVTKGFAIGAAGLTVISLLGAFISEVNVAAVKLGKPLIEGFDVINPLVFFGLLVGAAIPALFSSMLMLGVNRNAQRMVSEIHRQFEEIDGLKEGREGVTPEYDKCIEIATKGAIRELIPAGLMTIIATLLVGLIGGVYAIGGFITGNIVSGLIFALFMSNSGGLWDNTKKYVEAGNHGGKNSIAHKAAVVGDTVGDPFKDTAGPSINTQITVVSLIASLTASIFLAFSFFG</sequence>
<comment type="function">
    <text evidence="9">Proton pump that utilizes the energy of pyrophosphate hydrolysis as the driving force for proton movement across the membrane. Generates a proton motive force.</text>
</comment>
<dbReference type="GO" id="GO:0012505">
    <property type="term" value="C:endomembrane system"/>
    <property type="evidence" value="ECO:0007669"/>
    <property type="project" value="UniProtKB-SubCell"/>
</dbReference>
<dbReference type="PANTHER" id="PTHR31998">
    <property type="entry name" value="K(+)-INSENSITIVE PYROPHOSPHATE-ENERGIZED PROTON PUMP"/>
    <property type="match status" value="1"/>
</dbReference>
<comment type="caution">
    <text evidence="10">The sequence shown here is derived from an EMBL/GenBank/DDBJ whole genome shotgun (WGS) entry which is preliminary data.</text>
</comment>
<dbReference type="GO" id="GO:0005886">
    <property type="term" value="C:plasma membrane"/>
    <property type="evidence" value="ECO:0007669"/>
    <property type="project" value="UniProtKB-SubCell"/>
</dbReference>
<feature type="transmembrane region" description="Helical" evidence="9">
    <location>
        <begin position="97"/>
        <end position="122"/>
    </location>
</feature>
<keyword evidence="2 9" id="KW-0813">Transport</keyword>
<feature type="transmembrane region" description="Helical" evidence="9">
    <location>
        <begin position="408"/>
        <end position="428"/>
    </location>
</feature>
<keyword evidence="6 9" id="KW-1133">Transmembrane helix</keyword>
<evidence type="ECO:0000256" key="1">
    <source>
        <dbReference type="ARBA" id="ARBA00004127"/>
    </source>
</evidence>
<dbReference type="InterPro" id="IPR004131">
    <property type="entry name" value="PPase-energised_H-pump"/>
</dbReference>
<evidence type="ECO:0000256" key="6">
    <source>
        <dbReference type="ARBA" id="ARBA00022989"/>
    </source>
</evidence>
<feature type="transmembrane region" description="Helical" evidence="9">
    <location>
        <begin position="593"/>
        <end position="626"/>
    </location>
</feature>
<evidence type="ECO:0000256" key="8">
    <source>
        <dbReference type="ARBA" id="ARBA00023136"/>
    </source>
</evidence>
<dbReference type="EMBL" id="DPVV01000227">
    <property type="protein sequence ID" value="HCL02108.1"/>
    <property type="molecule type" value="Genomic_DNA"/>
</dbReference>
<accession>A0A3D2X6Y0</accession>
<feature type="transmembrane region" description="Helical" evidence="9">
    <location>
        <begin position="267"/>
        <end position="288"/>
    </location>
</feature>
<protein>
    <recommendedName>
        <fullName evidence="9">K(+)-insensitive pyrophosphate-energized proton pump</fullName>
        <ecNumber evidence="9">7.1.3.1</ecNumber>
    </recommendedName>
    <alternativeName>
        <fullName evidence="9">Membrane-bound proton-translocating pyrophosphatase</fullName>
    </alternativeName>
    <alternativeName>
        <fullName evidence="9">Pyrophosphate-energized inorganic pyrophosphatase</fullName>
        <shortName evidence="9">H(+)-PPase</shortName>
    </alternativeName>
</protein>
<feature type="site" description="Determinant of potassium independence" evidence="9">
    <location>
        <position position="468"/>
    </location>
</feature>
<dbReference type="GO" id="GO:0004427">
    <property type="term" value="F:inorganic diphosphate phosphatase activity"/>
    <property type="evidence" value="ECO:0007669"/>
    <property type="project" value="UniProtKB-UniRule"/>
</dbReference>
<dbReference type="Pfam" id="PF03030">
    <property type="entry name" value="H_PPase"/>
    <property type="match status" value="1"/>
</dbReference>
<feature type="transmembrane region" description="Helical" evidence="9">
    <location>
        <begin position="12"/>
        <end position="33"/>
    </location>
</feature>
<dbReference type="NCBIfam" id="NF001960">
    <property type="entry name" value="PRK00733.3-5"/>
    <property type="match status" value="1"/>
</dbReference>
<comment type="similarity">
    <text evidence="9">Belongs to the H(+)-translocating pyrophosphatase (TC 3.A.10) family. K(+)-insensitive subfamily.</text>
</comment>
<feature type="transmembrane region" description="Helical" evidence="9">
    <location>
        <begin position="473"/>
        <end position="491"/>
    </location>
</feature>
<reference evidence="10 11" key="1">
    <citation type="journal article" date="2018" name="Nat. Biotechnol.">
        <title>A standardized bacterial taxonomy based on genome phylogeny substantially revises the tree of life.</title>
        <authorList>
            <person name="Parks D.H."/>
            <person name="Chuvochina M."/>
            <person name="Waite D.W."/>
            <person name="Rinke C."/>
            <person name="Skarshewski A."/>
            <person name="Chaumeil P.A."/>
            <person name="Hugenholtz P."/>
        </authorList>
    </citation>
    <scope>NUCLEOTIDE SEQUENCE [LARGE SCALE GENOMIC DNA]</scope>
    <source>
        <strain evidence="10">UBA11728</strain>
    </source>
</reference>
<keyword evidence="3 9" id="KW-0812">Transmembrane</keyword>
<feature type="transmembrane region" description="Helical" evidence="9">
    <location>
        <begin position="143"/>
        <end position="164"/>
    </location>
</feature>
<name>A0A3D2X6Y0_9FIRM</name>
<feature type="transmembrane region" description="Helical" evidence="9">
    <location>
        <begin position="511"/>
        <end position="536"/>
    </location>
</feature>
<dbReference type="GO" id="GO:0009678">
    <property type="term" value="F:diphosphate hydrolysis-driven proton transmembrane transporter activity"/>
    <property type="evidence" value="ECO:0007669"/>
    <property type="project" value="UniProtKB-UniRule"/>
</dbReference>
<comment type="cofactor">
    <cofactor evidence="9">
        <name>Mg(2+)</name>
        <dbReference type="ChEBI" id="CHEBI:18420"/>
    </cofactor>
</comment>
<dbReference type="AlphaFoldDB" id="A0A3D2X6Y0"/>
<comment type="subunit">
    <text evidence="9">Homodimer.</text>
</comment>
<evidence type="ECO:0000256" key="9">
    <source>
        <dbReference type="HAMAP-Rule" id="MF_01129"/>
    </source>
</evidence>
<evidence type="ECO:0000313" key="11">
    <source>
        <dbReference type="Proteomes" id="UP000262969"/>
    </source>
</evidence>
<dbReference type="EC" id="7.1.3.1" evidence="9"/>
<proteinExistence type="inferred from homology"/>
<keyword evidence="8 9" id="KW-0472">Membrane</keyword>
<evidence type="ECO:0000256" key="7">
    <source>
        <dbReference type="ARBA" id="ARBA00023065"/>
    </source>
</evidence>
<dbReference type="HAMAP" id="MF_01129">
    <property type="entry name" value="PPase_energized_pump"/>
    <property type="match status" value="1"/>
</dbReference>
<feature type="transmembrane region" description="Helical" evidence="9">
    <location>
        <begin position="300"/>
        <end position="322"/>
    </location>
</feature>
<feature type="transmembrane region" description="Helical" evidence="9">
    <location>
        <begin position="65"/>
        <end position="85"/>
    </location>
</feature>
<feature type="transmembrane region" description="Helical" evidence="9">
    <location>
        <begin position="328"/>
        <end position="349"/>
    </location>
</feature>
<keyword evidence="4 9" id="KW-0460">Magnesium</keyword>
<feature type="transmembrane region" description="Helical" evidence="9">
    <location>
        <begin position="370"/>
        <end position="396"/>
    </location>
</feature>
<evidence type="ECO:0000256" key="5">
    <source>
        <dbReference type="ARBA" id="ARBA00022967"/>
    </source>
</evidence>
<comment type="catalytic activity">
    <reaction evidence="9">
        <text>diphosphate + H2O + H(+)(in) = 2 phosphate + 2 H(+)(out)</text>
        <dbReference type="Rhea" id="RHEA:13973"/>
        <dbReference type="ChEBI" id="CHEBI:15377"/>
        <dbReference type="ChEBI" id="CHEBI:15378"/>
        <dbReference type="ChEBI" id="CHEBI:33019"/>
        <dbReference type="ChEBI" id="CHEBI:43474"/>
        <dbReference type="EC" id="7.1.3.1"/>
    </reaction>
</comment>
<keyword evidence="9" id="KW-0375">Hydrogen ion transport</keyword>
<comment type="caution">
    <text evidence="9">Lacks conserved residue(s) required for the propagation of feature annotation.</text>
</comment>
<evidence type="ECO:0000256" key="3">
    <source>
        <dbReference type="ARBA" id="ARBA00022692"/>
    </source>
</evidence>
<comment type="subcellular location">
    <subcellularLocation>
        <location evidence="9">Cell membrane</location>
        <topology evidence="9">Multi-pass membrane protein</topology>
    </subcellularLocation>
    <subcellularLocation>
        <location evidence="1">Endomembrane system</location>
        <topology evidence="1">Multi-pass membrane protein</topology>
    </subcellularLocation>
</comment>
<evidence type="ECO:0000256" key="4">
    <source>
        <dbReference type="ARBA" id="ARBA00022842"/>
    </source>
</evidence>
<keyword evidence="9" id="KW-1003">Cell membrane</keyword>
<gene>
    <name evidence="9" type="primary">hppA</name>
    <name evidence="10" type="ORF">DHW61_06765</name>
</gene>
<organism evidence="10 11">
    <name type="scientific">Lachnoclostridium phytofermentans</name>
    <dbReference type="NCBI Taxonomy" id="66219"/>
    <lineage>
        <taxon>Bacteria</taxon>
        <taxon>Bacillati</taxon>
        <taxon>Bacillota</taxon>
        <taxon>Clostridia</taxon>
        <taxon>Lachnospirales</taxon>
        <taxon>Lachnospiraceae</taxon>
    </lineage>
</organism>
<keyword evidence="7 9" id="KW-0406">Ion transport</keyword>
<evidence type="ECO:0000313" key="10">
    <source>
        <dbReference type="EMBL" id="HCL02108.1"/>
    </source>
</evidence>
<feature type="transmembrane region" description="Helical" evidence="9">
    <location>
        <begin position="678"/>
        <end position="698"/>
    </location>
</feature>
<evidence type="ECO:0000256" key="2">
    <source>
        <dbReference type="ARBA" id="ARBA00022448"/>
    </source>
</evidence>
<dbReference type="Proteomes" id="UP000262969">
    <property type="component" value="Unassembled WGS sequence"/>
</dbReference>
<dbReference type="PIRSF" id="PIRSF001265">
    <property type="entry name" value="H+-PPase"/>
    <property type="match status" value="1"/>
</dbReference>